<dbReference type="Proteomes" id="UP000234289">
    <property type="component" value="Unassembled WGS sequence"/>
</dbReference>
<protein>
    <submittedName>
        <fullName evidence="1">Uncharacterized protein</fullName>
    </submittedName>
</protein>
<accession>A0A2H1JR55</accession>
<evidence type="ECO:0000313" key="2">
    <source>
        <dbReference type="Proteomes" id="UP000234289"/>
    </source>
</evidence>
<reference evidence="2" key="1">
    <citation type="submission" date="2017-03" db="EMBL/GenBank/DDBJ databases">
        <authorList>
            <person name="Monnet C."/>
        </authorList>
    </citation>
    <scope>NUCLEOTIDE SEQUENCE [LARGE SCALE GENOMIC DNA]</scope>
    <source>
        <strain evidence="2">CNRZ 920</strain>
    </source>
</reference>
<organism evidence="1 2">
    <name type="scientific">Brevibacterium aurantiacum</name>
    <dbReference type="NCBI Taxonomy" id="273384"/>
    <lineage>
        <taxon>Bacteria</taxon>
        <taxon>Bacillati</taxon>
        <taxon>Actinomycetota</taxon>
        <taxon>Actinomycetes</taxon>
        <taxon>Micrococcales</taxon>
        <taxon>Brevibacteriaceae</taxon>
        <taxon>Brevibacterium</taxon>
    </lineage>
</organism>
<dbReference type="EMBL" id="FXZG01000014">
    <property type="protein sequence ID" value="SMX89921.1"/>
    <property type="molecule type" value="Genomic_DNA"/>
</dbReference>
<proteinExistence type="predicted"/>
<dbReference type="AlphaFoldDB" id="A0A2H1JR55"/>
<gene>
    <name evidence="1" type="ORF">BAUR920_02391</name>
</gene>
<evidence type="ECO:0000313" key="1">
    <source>
        <dbReference type="EMBL" id="SMX89921.1"/>
    </source>
</evidence>
<name>A0A2H1JR55_BREAU</name>
<sequence>MQTCPWFPKVLGPRPKVSSCHCPNGSADGEVCVGVVLLKPLAGASVCSKSCSTLALFVTRVGADDDDPAVTAGNLAILADLLDAWLNLHGFSFFRPLPLRRGGYE</sequence>